<organism evidence="2 3">
    <name type="scientific">Streptococcus cristatus</name>
    <dbReference type="NCBI Taxonomy" id="45634"/>
    <lineage>
        <taxon>Bacteria</taxon>
        <taxon>Bacillati</taxon>
        <taxon>Bacillota</taxon>
        <taxon>Bacilli</taxon>
        <taxon>Lactobacillales</taxon>
        <taxon>Streptococcaceae</taxon>
        <taxon>Streptococcus</taxon>
    </lineage>
</organism>
<reference evidence="2 3" key="1">
    <citation type="submission" date="2018-11" db="EMBL/GenBank/DDBJ databases">
        <title>Species Designations Belie Phenotypic and Genotypic Heterogeneity in Oral Streptococci.</title>
        <authorList>
            <person name="Velsko I."/>
        </authorList>
    </citation>
    <scope>NUCLEOTIDE SEQUENCE [LARGE SCALE GENOMIC DNA]</scope>
    <source>
        <strain evidence="2 3">BCC41</strain>
    </source>
</reference>
<dbReference type="EMBL" id="RJPT01000009">
    <property type="protein sequence ID" value="RSJ81233.1"/>
    <property type="molecule type" value="Genomic_DNA"/>
</dbReference>
<dbReference type="EMBL" id="JAKUYZ010000011">
    <property type="protein sequence ID" value="MCY7222038.1"/>
    <property type="molecule type" value="Genomic_DNA"/>
</dbReference>
<reference evidence="1" key="3">
    <citation type="submission" date="2022-02" db="EMBL/GenBank/DDBJ databases">
        <authorList>
            <person name="Christensen J.J.E."/>
            <person name="Jensen C.S."/>
            <person name="Nielsen X.C."/>
            <person name="Dargis R."/>
        </authorList>
    </citation>
    <scope>NUCLEOTIDE SEQUENCE</scope>
    <source>
        <strain evidence="1">K13014465</strain>
    </source>
</reference>
<sequence>MIFTKNRKKRDEYYQQIDRIYNNDSIIISSKLREELLSSAKGLQKGDQISYLAFKLYPFVCDEVLKNKSDELIAFKKYLEKTRWKYYWGSVLGMAFVRA</sequence>
<proteinExistence type="predicted"/>
<dbReference type="Proteomes" id="UP001208029">
    <property type="component" value="Unassembled WGS sequence"/>
</dbReference>
<accession>A0A3R9LNB3</accession>
<dbReference type="Proteomes" id="UP000272635">
    <property type="component" value="Unassembled WGS sequence"/>
</dbReference>
<comment type="caution">
    <text evidence="2">The sequence shown here is derived from an EMBL/GenBank/DDBJ whole genome shotgun (WGS) entry which is preliminary data.</text>
</comment>
<name>A0A3R9LNB3_STRCR</name>
<dbReference type="RefSeq" id="WP_125447289.1">
    <property type="nucleotide sequence ID" value="NZ_JAKUYZ010000011.1"/>
</dbReference>
<evidence type="ECO:0000313" key="3">
    <source>
        <dbReference type="Proteomes" id="UP000272635"/>
    </source>
</evidence>
<protein>
    <submittedName>
        <fullName evidence="1">Bacteriocin immunity protein</fullName>
    </submittedName>
    <submittedName>
        <fullName evidence="2">Enterocin A Immunity</fullName>
    </submittedName>
</protein>
<evidence type="ECO:0000313" key="2">
    <source>
        <dbReference type="EMBL" id="RSJ81233.1"/>
    </source>
</evidence>
<dbReference type="SUPFAM" id="SSF109797">
    <property type="entry name" value="Bacteriocin immunity protein-like"/>
    <property type="match status" value="1"/>
</dbReference>
<gene>
    <name evidence="2" type="ORF">D8791_07810</name>
    <name evidence="1" type="ORF">MK546_08075</name>
</gene>
<dbReference type="AlphaFoldDB" id="A0A3R9LNB3"/>
<evidence type="ECO:0000313" key="1">
    <source>
        <dbReference type="EMBL" id="MCY7222038.1"/>
    </source>
</evidence>
<reference evidence="1" key="2">
    <citation type="journal article" date="2022" name="Med Res Arch">
        <title>Genomic identification of streptococcal strains and relation to clinical characteristics. A substudy to The Partial Oral Treatment of Endocarditis (POET) Trial.</title>
        <authorList>
            <person name="Christensen J."/>
            <person name="Jensen C."/>
            <person name="Dargis R."/>
            <person name="Nielsen X."/>
            <person name="Pries- Heje M."/>
            <person name="Wiingaard C."/>
            <person name="Ihlemann N."/>
            <person name="Gill S."/>
            <person name="Bruun N."/>
            <person name="Elming H."/>
            <person name="Povlsen J."/>
            <person name="Madsen T."/>
            <person name="Jensen K."/>
            <person name="Fuursted K."/>
            <person name="Ostergaard L."/>
            <person name="Christiansen U."/>
            <person name="Rosenvinge F."/>
            <person name="Helweg-Larsen J."/>
            <person name="Fosbol E."/>
            <person name="Kober L."/>
            <person name="Torp-Pedersen C."/>
            <person name="Tonder N."/>
            <person name="Moser C."/>
            <person name="Iversen K."/>
            <person name="Bundgaard H."/>
        </authorList>
    </citation>
    <scope>NUCLEOTIDE SEQUENCE</scope>
    <source>
        <strain evidence="1">K13014465</strain>
    </source>
</reference>